<evidence type="ECO:0000256" key="12">
    <source>
        <dbReference type="PIRNR" id="PIRNR027093"/>
    </source>
</evidence>
<keyword evidence="5 12" id="KW-0926">Vacuole</keyword>
<evidence type="ECO:0000256" key="4">
    <source>
        <dbReference type="ARBA" id="ARBA00014458"/>
    </source>
</evidence>
<dbReference type="PANTHER" id="PTHR10340">
    <property type="entry name" value="SPHINGOMYELIN PHOSPHODIESTERASE"/>
    <property type="match status" value="1"/>
</dbReference>
<dbReference type="GO" id="GO:0004309">
    <property type="term" value="F:exopolyphosphatase activity"/>
    <property type="evidence" value="ECO:0007669"/>
    <property type="project" value="TreeGrafter"/>
</dbReference>
<dbReference type="Proteomes" id="UP000002669">
    <property type="component" value="Unassembled WGS sequence"/>
</dbReference>
<feature type="region of interest" description="Disordered" evidence="13">
    <location>
        <begin position="417"/>
        <end position="448"/>
    </location>
</feature>
<keyword evidence="10 12" id="KW-0472">Membrane</keyword>
<dbReference type="STRING" id="535722.E4UTP6"/>
<evidence type="ECO:0000313" key="17">
    <source>
        <dbReference type="Proteomes" id="UP000002669"/>
    </source>
</evidence>
<dbReference type="GeneID" id="10029663"/>
<dbReference type="OrthoDB" id="348678at2759"/>
<dbReference type="GO" id="GO:0006798">
    <property type="term" value="P:polyphosphate catabolic process"/>
    <property type="evidence" value="ECO:0007669"/>
    <property type="project" value="TreeGrafter"/>
</dbReference>
<dbReference type="HOGENOM" id="CLU_013424_1_1_1"/>
<gene>
    <name evidence="16" type="ORF">MGYG_04542</name>
</gene>
<comment type="subcellular location">
    <subcellularLocation>
        <location evidence="1">Vacuole membrane</location>
        <topology evidence="1">Single-pass type II membrane protein</topology>
    </subcellularLocation>
</comment>
<evidence type="ECO:0000256" key="8">
    <source>
        <dbReference type="ARBA" id="ARBA00022968"/>
    </source>
</evidence>
<dbReference type="Pfam" id="PF00149">
    <property type="entry name" value="Metallophos"/>
    <property type="match status" value="1"/>
</dbReference>
<proteinExistence type="inferred from homology"/>
<evidence type="ECO:0000256" key="7">
    <source>
        <dbReference type="ARBA" id="ARBA00022801"/>
    </source>
</evidence>
<dbReference type="eggNOG" id="KOG3770">
    <property type="taxonomic scope" value="Eukaryota"/>
</dbReference>
<dbReference type="GO" id="GO:0005774">
    <property type="term" value="C:vacuolar membrane"/>
    <property type="evidence" value="ECO:0007669"/>
    <property type="project" value="UniProtKB-SubCell"/>
</dbReference>
<organism evidence="17">
    <name type="scientific">Arthroderma gypseum (strain ATCC MYA-4604 / CBS 118893)</name>
    <name type="common">Microsporum gypseum</name>
    <dbReference type="NCBI Taxonomy" id="535722"/>
    <lineage>
        <taxon>Eukaryota</taxon>
        <taxon>Fungi</taxon>
        <taxon>Dikarya</taxon>
        <taxon>Ascomycota</taxon>
        <taxon>Pezizomycotina</taxon>
        <taxon>Eurotiomycetes</taxon>
        <taxon>Eurotiomycetidae</taxon>
        <taxon>Onygenales</taxon>
        <taxon>Arthrodermataceae</taxon>
        <taxon>Nannizzia</taxon>
    </lineage>
</organism>
<dbReference type="FunCoup" id="E4UTP6">
    <property type="interactions" value="185"/>
</dbReference>
<keyword evidence="6" id="KW-0812">Transmembrane</keyword>
<evidence type="ECO:0000256" key="6">
    <source>
        <dbReference type="ARBA" id="ARBA00022692"/>
    </source>
</evidence>
<feature type="signal peptide" evidence="14">
    <location>
        <begin position="1"/>
        <end position="19"/>
    </location>
</feature>
<evidence type="ECO:0000256" key="3">
    <source>
        <dbReference type="ARBA" id="ARBA00012459"/>
    </source>
</evidence>
<evidence type="ECO:0000256" key="2">
    <source>
        <dbReference type="ARBA" id="ARBA00010399"/>
    </source>
</evidence>
<dbReference type="InParanoid" id="E4UTP6"/>
<evidence type="ECO:0000256" key="11">
    <source>
        <dbReference type="ARBA" id="ARBA00023180"/>
    </source>
</evidence>
<evidence type="ECO:0000313" key="16">
    <source>
        <dbReference type="EMBL" id="EFR01539.1"/>
    </source>
</evidence>
<keyword evidence="11" id="KW-0325">Glycoprotein</keyword>
<evidence type="ECO:0000256" key="13">
    <source>
        <dbReference type="SAM" id="MobiDB-lite"/>
    </source>
</evidence>
<feature type="domain" description="Calcineurin-like phosphoesterase" evidence="15">
    <location>
        <begin position="53"/>
        <end position="318"/>
    </location>
</feature>
<keyword evidence="8" id="KW-0735">Signal-anchor</keyword>
<dbReference type="PANTHER" id="PTHR10340:SF55">
    <property type="entry name" value="ENDOPOLYPHOSPHATASE"/>
    <property type="match status" value="1"/>
</dbReference>
<feature type="compositionally biased region" description="Pro residues" evidence="13">
    <location>
        <begin position="477"/>
        <end position="488"/>
    </location>
</feature>
<evidence type="ECO:0000256" key="1">
    <source>
        <dbReference type="ARBA" id="ARBA00004576"/>
    </source>
</evidence>
<dbReference type="AlphaFoldDB" id="E4UTP6"/>
<protein>
    <recommendedName>
        <fullName evidence="4 12">Endopolyphosphatase</fullName>
        <ecNumber evidence="3 12">3.6.1.10</ecNumber>
    </recommendedName>
</protein>
<dbReference type="PIRSF" id="PIRSF027093">
    <property type="entry name" value="EndopolyPtase_N1"/>
    <property type="match status" value="1"/>
</dbReference>
<keyword evidence="17" id="KW-1185">Reference proteome</keyword>
<dbReference type="SUPFAM" id="SSF56300">
    <property type="entry name" value="Metallo-dependent phosphatases"/>
    <property type="match status" value="1"/>
</dbReference>
<dbReference type="RefSeq" id="XP_003174369.1">
    <property type="nucleotide sequence ID" value="XM_003174321.1"/>
</dbReference>
<dbReference type="InterPro" id="IPR004843">
    <property type="entry name" value="Calcineurin-like_PHP"/>
</dbReference>
<dbReference type="InterPro" id="IPR012358">
    <property type="entry name" value="EndopolyPtase_N1"/>
</dbReference>
<dbReference type="VEuPathDB" id="FungiDB:MGYG_04542"/>
<sequence>MAPGLLRCLLLLTAVGADAAALRIQDQDQAPLATAPDEAGDVQGQGHTGLHGRFLHITDIHADMFYKAYTKVKRDCHRGHGVAGFFGTPGTDCDSPKTLLDATFDWIGDNLRDKVDFVIWTGDAARHDKDERRPRSEKEIVSTNQLIFDKFVKTFHKPRDELGNTLKVPIIPTFGNNDIMPHNIMESGPNRWTHIFGELWRAVIPEEQRHSFAVGGWFYVEAIPEKLAVISLNTMYFYSANSAVDGCNSKYEPGFEHMEWLRTHLQLLRNRGMKAIVIGHVPPAQNKKKKNWSGSCWQKYAIWMKQYRDVVVGSFYGHMNVDHFILQDFNDIRYIIDGSAEADTSHQGQGKDVSTMVKMGYLRKLKKMWSKLPQPPRAEEGQVNTAGYKKELKKYHEERDTELGISLRVVEYNISGIENPKKWPQPPSLSPGEDSTYPPDDDGDYYDDDDDNNWIEIWKKHKKHKKNKKKYPKFTIPDPPSPTAPPGPAYSNQPFSLLGYQQYYANLTELNLVHDRQMLEQGDVDVSKKEKTPKDFYQLEYDTRTDQSYQLPDMTLNSYLELARRIAREEEVPVHDTEKSSDGNDPSILQRTVSLWTLFRQRAFVGFLNARIR</sequence>
<evidence type="ECO:0000256" key="14">
    <source>
        <dbReference type="SAM" id="SignalP"/>
    </source>
</evidence>
<dbReference type="OMA" id="HISTLMS"/>
<evidence type="ECO:0000256" key="5">
    <source>
        <dbReference type="ARBA" id="ARBA00022554"/>
    </source>
</evidence>
<dbReference type="InterPro" id="IPR029052">
    <property type="entry name" value="Metallo-depent_PP-like"/>
</dbReference>
<keyword evidence="14" id="KW-0732">Signal</keyword>
<dbReference type="GO" id="GO:0000324">
    <property type="term" value="C:fungal-type vacuole"/>
    <property type="evidence" value="ECO:0007669"/>
    <property type="project" value="TreeGrafter"/>
</dbReference>
<keyword evidence="9" id="KW-1133">Transmembrane helix</keyword>
<comment type="function">
    <text evidence="12">Catalyzes the hydrolysis of inorganic polyphosphate (polyP) chains of many hundreds of phosphate residues into shorter lengths.</text>
</comment>
<name>E4UTP6_ARTGP</name>
<comment type="catalytic activity">
    <reaction evidence="12">
        <text>[phosphate](n+1) + n H2O = (n+1) phosphate + n H(+)</text>
        <dbReference type="Rhea" id="RHEA:22452"/>
        <dbReference type="Rhea" id="RHEA-COMP:14280"/>
        <dbReference type="ChEBI" id="CHEBI:15377"/>
        <dbReference type="ChEBI" id="CHEBI:15378"/>
        <dbReference type="ChEBI" id="CHEBI:16838"/>
        <dbReference type="ChEBI" id="CHEBI:43474"/>
        <dbReference type="EC" id="3.6.1.10"/>
    </reaction>
</comment>
<evidence type="ECO:0000259" key="15">
    <source>
        <dbReference type="Pfam" id="PF00149"/>
    </source>
</evidence>
<keyword evidence="7 12" id="KW-0378">Hydrolase</keyword>
<dbReference type="EC" id="3.6.1.10" evidence="3 12"/>
<feature type="chain" id="PRO_5003190732" description="Endopolyphosphatase" evidence="14">
    <location>
        <begin position="20"/>
        <end position="613"/>
    </location>
</feature>
<evidence type="ECO:0000256" key="9">
    <source>
        <dbReference type="ARBA" id="ARBA00022989"/>
    </source>
</evidence>
<accession>E4UTP6</accession>
<dbReference type="Gene3D" id="3.60.21.10">
    <property type="match status" value="1"/>
</dbReference>
<feature type="compositionally biased region" description="Acidic residues" evidence="13">
    <location>
        <begin position="439"/>
        <end position="448"/>
    </location>
</feature>
<reference evidence="17" key="1">
    <citation type="journal article" date="2012" name="MBio">
        <title>Comparative genome analysis of Trichophyton rubrum and related dermatophytes reveals candidate genes involved in infection.</title>
        <authorList>
            <person name="Martinez D.A."/>
            <person name="Oliver B.G."/>
            <person name="Graeser Y."/>
            <person name="Goldberg J.M."/>
            <person name="Li W."/>
            <person name="Martinez-Rossi N.M."/>
            <person name="Monod M."/>
            <person name="Shelest E."/>
            <person name="Barton R.C."/>
            <person name="Birch E."/>
            <person name="Brakhage A.A."/>
            <person name="Chen Z."/>
            <person name="Gurr S.J."/>
            <person name="Heiman D."/>
            <person name="Heitman J."/>
            <person name="Kosti I."/>
            <person name="Rossi A."/>
            <person name="Saif S."/>
            <person name="Samalova M."/>
            <person name="Saunders C.W."/>
            <person name="Shea T."/>
            <person name="Summerbell R.C."/>
            <person name="Xu J."/>
            <person name="Young S."/>
            <person name="Zeng Q."/>
            <person name="Birren B.W."/>
            <person name="Cuomo C.A."/>
            <person name="White T.C."/>
        </authorList>
    </citation>
    <scope>NUCLEOTIDE SEQUENCE [LARGE SCALE GENOMIC DNA]</scope>
    <source>
        <strain evidence="17">ATCC MYA-4604 / CBS 118893</strain>
    </source>
</reference>
<dbReference type="EMBL" id="DS989824">
    <property type="protein sequence ID" value="EFR01539.1"/>
    <property type="molecule type" value="Genomic_DNA"/>
</dbReference>
<dbReference type="GO" id="GO:0008081">
    <property type="term" value="F:phosphoric diester hydrolase activity"/>
    <property type="evidence" value="ECO:0007669"/>
    <property type="project" value="TreeGrafter"/>
</dbReference>
<comment type="similarity">
    <text evidence="2">Belongs to the endopolyphosphatase PPN1 family.</text>
</comment>
<dbReference type="GO" id="GO:0000298">
    <property type="term" value="F:endopolyphosphatase activity"/>
    <property type="evidence" value="ECO:0007669"/>
    <property type="project" value="UniProtKB-EC"/>
</dbReference>
<feature type="region of interest" description="Disordered" evidence="13">
    <location>
        <begin position="468"/>
        <end position="489"/>
    </location>
</feature>
<evidence type="ECO:0000256" key="10">
    <source>
        <dbReference type="ARBA" id="ARBA00023136"/>
    </source>
</evidence>